<evidence type="ECO:0000256" key="1">
    <source>
        <dbReference type="ARBA" id="ARBA00004651"/>
    </source>
</evidence>
<dbReference type="InterPro" id="IPR000515">
    <property type="entry name" value="MetI-like"/>
</dbReference>
<dbReference type="RefSeq" id="WP_024324571.1">
    <property type="nucleotide sequence ID" value="NZ_CABFNB010000117.1"/>
</dbReference>
<proteinExistence type="inferred from homology"/>
<dbReference type="Gene3D" id="1.10.3720.10">
    <property type="entry name" value="MetI-like"/>
    <property type="match status" value="2"/>
</dbReference>
<evidence type="ECO:0000256" key="2">
    <source>
        <dbReference type="ARBA" id="ARBA00022448"/>
    </source>
</evidence>
<organism evidence="9 10">
    <name type="scientific">Sinorhizobium medicae</name>
    <dbReference type="NCBI Taxonomy" id="110321"/>
    <lineage>
        <taxon>Bacteria</taxon>
        <taxon>Pseudomonadati</taxon>
        <taxon>Pseudomonadota</taxon>
        <taxon>Alphaproteobacteria</taxon>
        <taxon>Hyphomicrobiales</taxon>
        <taxon>Rhizobiaceae</taxon>
        <taxon>Sinorhizobium/Ensifer group</taxon>
        <taxon>Sinorhizobium</taxon>
    </lineage>
</organism>
<feature type="transmembrane region" description="Helical" evidence="7">
    <location>
        <begin position="20"/>
        <end position="37"/>
    </location>
</feature>
<evidence type="ECO:0000313" key="10">
    <source>
        <dbReference type="Proteomes" id="UP000507954"/>
    </source>
</evidence>
<dbReference type="Pfam" id="PF00528">
    <property type="entry name" value="BPD_transp_1"/>
    <property type="match status" value="2"/>
</dbReference>
<keyword evidence="2 7" id="KW-0813">Transport</keyword>
<dbReference type="SUPFAM" id="SSF161098">
    <property type="entry name" value="MetI-like"/>
    <property type="match status" value="2"/>
</dbReference>
<dbReference type="PROSITE" id="PS50928">
    <property type="entry name" value="ABC_TM1"/>
    <property type="match status" value="2"/>
</dbReference>
<feature type="transmembrane region" description="Helical" evidence="7">
    <location>
        <begin position="124"/>
        <end position="142"/>
    </location>
</feature>
<feature type="transmembrane region" description="Helical" evidence="7">
    <location>
        <begin position="344"/>
        <end position="367"/>
    </location>
</feature>
<comment type="subcellular location">
    <subcellularLocation>
        <location evidence="1 7">Cell membrane</location>
        <topology evidence="1 7">Multi-pass membrane protein</topology>
    </subcellularLocation>
</comment>
<gene>
    <name evidence="9" type="ORF">EMEDMD4_50062</name>
</gene>
<feature type="transmembrane region" description="Helical" evidence="7">
    <location>
        <begin position="437"/>
        <end position="455"/>
    </location>
</feature>
<feature type="transmembrane region" description="Helical" evidence="7">
    <location>
        <begin position="495"/>
        <end position="515"/>
    </location>
</feature>
<feature type="transmembrane region" description="Helical" evidence="7">
    <location>
        <begin position="191"/>
        <end position="218"/>
    </location>
</feature>
<feature type="transmembrane region" description="Helical" evidence="7">
    <location>
        <begin position="618"/>
        <end position="641"/>
    </location>
</feature>
<feature type="transmembrane region" description="Helical" evidence="7">
    <location>
        <begin position="576"/>
        <end position="598"/>
    </location>
</feature>
<dbReference type="GO" id="GO:0015226">
    <property type="term" value="F:carnitine transmembrane transporter activity"/>
    <property type="evidence" value="ECO:0007669"/>
    <property type="project" value="TreeGrafter"/>
</dbReference>
<dbReference type="EMBL" id="CABFNB010000117">
    <property type="protein sequence ID" value="VTZ63385.1"/>
    <property type="molecule type" value="Genomic_DNA"/>
</dbReference>
<name>A0A508X6B1_9HYPH</name>
<keyword evidence="4 7" id="KW-0812">Transmembrane</keyword>
<feature type="transmembrane region" description="Helical" evidence="7">
    <location>
        <begin position="461"/>
        <end position="483"/>
    </location>
</feature>
<dbReference type="GO" id="GO:0031460">
    <property type="term" value="P:glycine betaine transport"/>
    <property type="evidence" value="ECO:0007669"/>
    <property type="project" value="TreeGrafter"/>
</dbReference>
<evidence type="ECO:0000256" key="7">
    <source>
        <dbReference type="RuleBase" id="RU363032"/>
    </source>
</evidence>
<evidence type="ECO:0000256" key="4">
    <source>
        <dbReference type="ARBA" id="ARBA00022692"/>
    </source>
</evidence>
<evidence type="ECO:0000256" key="6">
    <source>
        <dbReference type="ARBA" id="ARBA00023136"/>
    </source>
</evidence>
<dbReference type="GO" id="GO:0015871">
    <property type="term" value="P:choline transport"/>
    <property type="evidence" value="ECO:0007669"/>
    <property type="project" value="TreeGrafter"/>
</dbReference>
<dbReference type="GO" id="GO:0043190">
    <property type="term" value="C:ATP-binding cassette (ABC) transporter complex"/>
    <property type="evidence" value="ECO:0007669"/>
    <property type="project" value="TreeGrafter"/>
</dbReference>
<keyword evidence="3" id="KW-1003">Cell membrane</keyword>
<dbReference type="FunFam" id="1.10.3720.10:FF:000001">
    <property type="entry name" value="Glycine betaine ABC transporter, permease"/>
    <property type="match status" value="1"/>
</dbReference>
<accession>A0A508X6B1</accession>
<dbReference type="PANTHER" id="PTHR47737:SF1">
    <property type="entry name" value="GLYCINE BETAINE_PROLINE BETAINE TRANSPORT SYSTEM PERMEASE PROTEIN PROW"/>
    <property type="match status" value="1"/>
</dbReference>
<feature type="transmembrane region" description="Helical" evidence="7">
    <location>
        <begin position="148"/>
        <end position="170"/>
    </location>
</feature>
<protein>
    <recommendedName>
        <fullName evidence="8">ABC transmembrane type-1 domain-containing protein</fullName>
    </recommendedName>
</protein>
<dbReference type="AlphaFoldDB" id="A0A508X6B1"/>
<feature type="transmembrane region" description="Helical" evidence="7">
    <location>
        <begin position="270"/>
        <end position="290"/>
    </location>
</feature>
<sequence>MNSAPVSGQAVAASAPLKGYQRLAAALLVIAAIVAAVKHVPVLDKWPSELVIPARIWITDAFAWLAQAGKPVTRSIAWILSQPLALTEALLYRGFKVLGIPPLPWVAVAGGVAILGHWIGGRKLALLGGLATAYLAIFGLWTEAMKTVSIVIVIVPLAVTAGFALGLWAFRNRRFEKLLNTCFDIMQATPHMAYLAPVVVLFGFGQVPALIATFIFALPPMGRCTILGMRTVQPDVIEAGHMSGCTKRQLLWKVQTPAAQQTLLLGVNQVVMQTLAMVVIASLVGAAGLGQKLLFSLQQLQVGKAVEQGVAITLIAVVLDRMSQSYMRRIPAHREAGKIPHKHLLAFGVLVIAAVVISRFLPAVLVLPKDLTFSYGAPINQAVRWISRELFSYVKPVRDTITIWALLPLRDFCLWLPWPVVLGSLAAIGWVLGGLRLALLPVALLGIMLLTGFWTQLMLTVYLVASTTVLSILIGTPIGIWAARRPFAARIVNTICDTLQTFPSFIYLIPVIMLFQTSDLSNVLAMLAYATVPMIRYAQLGLKRVPQATVEAAVASGTTPFQRLVKVELPIAFPELLMGINQTIMMALAMVAITALIGSQDLGQEIYKALPGADTGRGLLAGLGIAFIGITANRFLGAWAAKINRNLGM</sequence>
<keyword evidence="6 7" id="KW-0472">Membrane</keyword>
<dbReference type="InterPro" id="IPR035906">
    <property type="entry name" value="MetI-like_sf"/>
</dbReference>
<comment type="similarity">
    <text evidence="7">Belongs to the binding-protein-dependent transport system permease family.</text>
</comment>
<feature type="domain" description="ABC transmembrane type-1" evidence="8">
    <location>
        <begin position="457"/>
        <end position="636"/>
    </location>
</feature>
<dbReference type="Proteomes" id="UP000507954">
    <property type="component" value="Unassembled WGS sequence"/>
</dbReference>
<feature type="transmembrane region" description="Helical" evidence="7">
    <location>
        <begin position="414"/>
        <end position="432"/>
    </location>
</feature>
<evidence type="ECO:0000256" key="5">
    <source>
        <dbReference type="ARBA" id="ARBA00022989"/>
    </source>
</evidence>
<keyword evidence="5 7" id="KW-1133">Transmembrane helix</keyword>
<dbReference type="CDD" id="cd06261">
    <property type="entry name" value="TM_PBP2"/>
    <property type="match status" value="2"/>
</dbReference>
<evidence type="ECO:0000256" key="3">
    <source>
        <dbReference type="ARBA" id="ARBA00022475"/>
    </source>
</evidence>
<evidence type="ECO:0000313" key="9">
    <source>
        <dbReference type="EMBL" id="VTZ63385.1"/>
    </source>
</evidence>
<feature type="domain" description="ABC transmembrane type-1" evidence="8">
    <location>
        <begin position="144"/>
        <end position="323"/>
    </location>
</feature>
<evidence type="ECO:0000259" key="8">
    <source>
        <dbReference type="PROSITE" id="PS50928"/>
    </source>
</evidence>
<dbReference type="GO" id="GO:0005275">
    <property type="term" value="F:amine transmembrane transporter activity"/>
    <property type="evidence" value="ECO:0007669"/>
    <property type="project" value="TreeGrafter"/>
</dbReference>
<reference evidence="9 10" key="1">
    <citation type="submission" date="2019-06" db="EMBL/GenBank/DDBJ databases">
        <authorList>
            <person name="Le Quere A."/>
            <person name="Colella S."/>
        </authorList>
    </citation>
    <scope>NUCLEOTIDE SEQUENCE [LARGE SCALE GENOMIC DNA]</scope>
    <source>
        <strain evidence="9">EmedicaeMD41</strain>
    </source>
</reference>
<dbReference type="PANTHER" id="PTHR47737">
    <property type="entry name" value="GLYCINE BETAINE/PROLINE BETAINE TRANSPORT SYSTEM PERMEASE PROTEIN PROW"/>
    <property type="match status" value="1"/>
</dbReference>